<dbReference type="EMBL" id="NPCC01000032">
    <property type="protein sequence ID" value="PAE87650.1"/>
    <property type="molecule type" value="Genomic_DNA"/>
</dbReference>
<evidence type="ECO:0000313" key="2">
    <source>
        <dbReference type="Proteomes" id="UP000216207"/>
    </source>
</evidence>
<dbReference type="RefSeq" id="WP_095327098.1">
    <property type="nucleotide sequence ID" value="NZ_NPCC01000032.1"/>
</dbReference>
<name>A0A268NX52_SHOCL</name>
<sequence length="128" mass="14985">MKYTITLDKLATFFNSNLAEHDQIGYKLNGDYDDNCYFVQSLDVQNIHFEAIPTEIKKLLSADGMDSSNCYIYDGYLEFDDVIKLPYFNRVTPNQEYAVTFRITIKEKNGEKLDTKRLHTVFDMLNKE</sequence>
<comment type="caution">
    <text evidence="1">The sequence shown here is derived from an EMBL/GenBank/DDBJ whole genome shotgun (WGS) entry which is preliminary data.</text>
</comment>
<accession>A0A268NX52</accession>
<reference evidence="1 2" key="1">
    <citation type="submission" date="2017-07" db="EMBL/GenBank/DDBJ databases">
        <title>Isolation and whole genome analysis of endospore-forming bacteria from heroin.</title>
        <authorList>
            <person name="Kalinowski J."/>
            <person name="Ahrens B."/>
            <person name="Al-Dilaimi A."/>
            <person name="Winkler A."/>
            <person name="Wibberg D."/>
            <person name="Schleenbecker U."/>
            <person name="Ruckert C."/>
            <person name="Wolfel R."/>
            <person name="Grass G."/>
        </authorList>
    </citation>
    <scope>NUCLEOTIDE SEQUENCE [LARGE SCALE GENOMIC DNA]</scope>
    <source>
        <strain evidence="1 2">7539</strain>
    </source>
</reference>
<dbReference type="AlphaFoldDB" id="A0A268NX52"/>
<gene>
    <name evidence="1" type="ORF">CHH72_17340</name>
</gene>
<proteinExistence type="predicted"/>
<dbReference type="Proteomes" id="UP000216207">
    <property type="component" value="Unassembled WGS sequence"/>
</dbReference>
<protein>
    <submittedName>
        <fullName evidence="1">Uncharacterized protein</fullName>
    </submittedName>
</protein>
<evidence type="ECO:0000313" key="1">
    <source>
        <dbReference type="EMBL" id="PAE87650.1"/>
    </source>
</evidence>
<organism evidence="1 2">
    <name type="scientific">Shouchella clausii</name>
    <name type="common">Alkalihalobacillus clausii</name>
    <dbReference type="NCBI Taxonomy" id="79880"/>
    <lineage>
        <taxon>Bacteria</taxon>
        <taxon>Bacillati</taxon>
        <taxon>Bacillota</taxon>
        <taxon>Bacilli</taxon>
        <taxon>Bacillales</taxon>
        <taxon>Bacillaceae</taxon>
        <taxon>Shouchella</taxon>
    </lineage>
</organism>